<sequence>MKRAHPDEDDDVSLPGKLMTNAFRLQCEDAERERQPDANAVAKWEELARKVAATLKGVKLKHHCEYKDVDFWSKRGITHPLLEHAGAVEKTTSSVLTFEWKAPKEVTILSESAIDLLCSNCFTINILVTLPDSLFGKRDYINLIYPAKRAHYMSGSIVALRKAFCDFVVDFVPGFADDKLFPNLQITDSSGSGKILIHFGASESALAKPSRFSPNVSNLRASSIYGNITSKDEEATPYYNQRILRTILESVVIRRVSAELRHKETVTAALALVNRWFTCRGYYEFDPIFLACFMVKLLEENVVVKQQDLLTLLRNFFVAIVNWDISSPNGFHPNDLEDDVISAHLASFPVVFLDHSGYWNIASGISKESLVLVKADLSRSLLVLGDCLAFDTLFLERHHFFSSFDHYFRLELTSENLTTLFKAPDLLVDTVDEDDRLAKFMSKFMKRIHECFGERFDNVQVNRLRHEKQSNATYLIGFRTKREWSNPITVGPVATEPASKDFRSLWKEKTQLRKFADARICECMVWAEATSEGVPHSILQFILVNHFGLPASCISWRSIFPSGFSSPKSVNTKITSAFAGLSAILRSAKGLPLMITNIHGISPYLRDTEPCAAEVLCRIDQGQIENERRLLAQRAVPPYTGCVTVHIKLEYSGKWGDTIAGVRQLSAAFYIEIGKYLKAKHGLIAIPTVDQLFVVKDGVVFKLVLVLDKVLKLLEQRVAEVKASGATKIEMSAEGQRLTAWKKQFVNEALLQASLHSFATKHSTYGETVQIMKKWLSIHFMTDAIPPLALEMVVAAAFEHPVLPPPRTSLSAFRRVLQLIVRHNWTARPLFVDFDNAWNEEEIAKLESNFVKMRPVLAPMVIITNEDPVGSKWTRDGPTPLMLKRIIALATSTLKVLDMNYENEKRVDIESALSSVDMSIYDAIIEIYPKMVVRKDAKDELLQNIKALPVMNFDPVEELVYELNAHFQHVALFFWNRYGGDCIGLKWKPHELEVPAKISRCCSHFSKSPGASNLLLNKEEILEGIRILGRGIVKDIQCIT</sequence>
<dbReference type="WBParaSite" id="HCON_00042500-00001">
    <property type="protein sequence ID" value="HCON_00042500-00001"/>
    <property type="gene ID" value="HCON_00042500"/>
</dbReference>
<dbReference type="InterPro" id="IPR035082">
    <property type="entry name" value="Nrap_D1"/>
</dbReference>
<dbReference type="Pfam" id="PF03813">
    <property type="entry name" value="Nrap"/>
    <property type="match status" value="1"/>
</dbReference>
<keyword evidence="6 10" id="KW-0694">RNA-binding</keyword>
<organism evidence="17 18">
    <name type="scientific">Haemonchus contortus</name>
    <name type="common">Barber pole worm</name>
    <dbReference type="NCBI Taxonomy" id="6289"/>
    <lineage>
        <taxon>Eukaryota</taxon>
        <taxon>Metazoa</taxon>
        <taxon>Ecdysozoa</taxon>
        <taxon>Nematoda</taxon>
        <taxon>Chromadorea</taxon>
        <taxon>Rhabditida</taxon>
        <taxon>Rhabditina</taxon>
        <taxon>Rhabditomorpha</taxon>
        <taxon>Strongyloidea</taxon>
        <taxon>Trichostrongylidae</taxon>
        <taxon>Haemonchus</taxon>
    </lineage>
</organism>
<dbReference type="OrthoDB" id="10251401at2759"/>
<dbReference type="GO" id="GO:0006364">
    <property type="term" value="P:rRNA processing"/>
    <property type="evidence" value="ECO:0007669"/>
    <property type="project" value="TreeGrafter"/>
</dbReference>
<feature type="domain" description="Nrap protein" evidence="16">
    <location>
        <begin position="919"/>
        <end position="1036"/>
    </location>
</feature>
<dbReference type="GO" id="GO:0003723">
    <property type="term" value="F:RNA binding"/>
    <property type="evidence" value="ECO:0007669"/>
    <property type="project" value="UniProtKB-KW"/>
</dbReference>
<feature type="domain" description="Nrap protein" evidence="14">
    <location>
        <begin position="569"/>
        <end position="759"/>
    </location>
</feature>
<dbReference type="Pfam" id="PF17407">
    <property type="entry name" value="Nrap_D6"/>
    <property type="match status" value="1"/>
</dbReference>
<feature type="domain" description="Nrap protein" evidence="13">
    <location>
        <begin position="402"/>
        <end position="547"/>
    </location>
</feature>
<dbReference type="InterPro" id="IPR035369">
    <property type="entry name" value="Nrap_D4"/>
</dbReference>
<evidence type="ECO:0000256" key="2">
    <source>
        <dbReference type="ARBA" id="ARBA00004604"/>
    </source>
</evidence>
<dbReference type="InterPro" id="IPR005554">
    <property type="entry name" value="NOL6/Upt22"/>
</dbReference>
<evidence type="ECO:0000259" key="13">
    <source>
        <dbReference type="Pfam" id="PF17404"/>
    </source>
</evidence>
<keyword evidence="7 10" id="KW-0539">Nucleus</keyword>
<reference evidence="18" key="1">
    <citation type="submission" date="2020-12" db="UniProtKB">
        <authorList>
            <consortium name="WormBaseParasite"/>
        </authorList>
    </citation>
    <scope>IDENTIFICATION</scope>
    <source>
        <strain evidence="18">MHco3</strain>
    </source>
</reference>
<comment type="function">
    <text evidence="8">Part of the small subunit (SSU) processome, first precursor of the small eukaryotic ribosomal subunit. During the assembly of the SSU processome in the nucleolus, many ribosome biogenesis factors, an RNA chaperone and ribosomal proteins associate with the nascent pre-rRNA and work in concert to generate RNA folding, modifications, rearrangements and cleavage as well as targeted degradation of pre-ribosomal RNA by the RNA exosome.</text>
</comment>
<evidence type="ECO:0000259" key="11">
    <source>
        <dbReference type="Pfam" id="PF03813"/>
    </source>
</evidence>
<dbReference type="OMA" id="NPHGGKE"/>
<keyword evidence="5" id="KW-0158">Chromosome</keyword>
<evidence type="ECO:0000256" key="6">
    <source>
        <dbReference type="ARBA" id="ARBA00022884"/>
    </source>
</evidence>
<dbReference type="Pfam" id="PF17406">
    <property type="entry name" value="Nrap_D5"/>
    <property type="match status" value="1"/>
</dbReference>
<dbReference type="Pfam" id="PF17404">
    <property type="entry name" value="Nrap_D3"/>
    <property type="match status" value="1"/>
</dbReference>
<dbReference type="PANTHER" id="PTHR17972">
    <property type="entry name" value="NUCLEOLAR RNA-ASSOCIATED PROTEIN"/>
    <property type="match status" value="1"/>
</dbReference>
<dbReference type="Pfam" id="PF17405">
    <property type="entry name" value="Nrap_D4"/>
    <property type="match status" value="1"/>
</dbReference>
<evidence type="ECO:0000259" key="16">
    <source>
        <dbReference type="Pfam" id="PF17407"/>
    </source>
</evidence>
<feature type="domain" description="Nrap protein" evidence="12">
    <location>
        <begin position="267"/>
        <end position="396"/>
    </location>
</feature>
<evidence type="ECO:0000256" key="7">
    <source>
        <dbReference type="ARBA" id="ARBA00023242"/>
    </source>
</evidence>
<comment type="similarity">
    <text evidence="3 10">Belongs to the NRAP family.</text>
</comment>
<dbReference type="GO" id="GO:0006409">
    <property type="term" value="P:tRNA export from nucleus"/>
    <property type="evidence" value="ECO:0007669"/>
    <property type="project" value="TreeGrafter"/>
</dbReference>
<evidence type="ECO:0000256" key="3">
    <source>
        <dbReference type="ARBA" id="ARBA00006674"/>
    </source>
</evidence>
<dbReference type="PANTHER" id="PTHR17972:SF0">
    <property type="entry name" value="NUCLEOLAR PROTEIN 6"/>
    <property type="match status" value="1"/>
</dbReference>
<dbReference type="GO" id="GO:0005694">
    <property type="term" value="C:chromosome"/>
    <property type="evidence" value="ECO:0007669"/>
    <property type="project" value="UniProtKB-SubCell"/>
</dbReference>
<evidence type="ECO:0000256" key="8">
    <source>
        <dbReference type="ARBA" id="ARBA00035000"/>
    </source>
</evidence>
<proteinExistence type="inferred from homology"/>
<evidence type="ECO:0000259" key="12">
    <source>
        <dbReference type="Pfam" id="PF17403"/>
    </source>
</evidence>
<dbReference type="GO" id="GO:0032545">
    <property type="term" value="C:CURI complex"/>
    <property type="evidence" value="ECO:0007669"/>
    <property type="project" value="TreeGrafter"/>
</dbReference>
<dbReference type="InterPro" id="IPR035368">
    <property type="entry name" value="Nrap_D3"/>
</dbReference>
<evidence type="ECO:0000256" key="10">
    <source>
        <dbReference type="RuleBase" id="RU364032"/>
    </source>
</evidence>
<dbReference type="GO" id="GO:0034456">
    <property type="term" value="C:UTP-C complex"/>
    <property type="evidence" value="ECO:0007669"/>
    <property type="project" value="TreeGrafter"/>
</dbReference>
<keyword evidence="17" id="KW-1185">Reference proteome</keyword>
<dbReference type="Gene3D" id="3.30.70.3030">
    <property type="match status" value="1"/>
</dbReference>
<comment type="subcellular location">
    <subcellularLocation>
        <location evidence="1">Chromosome</location>
    </subcellularLocation>
    <subcellularLocation>
        <location evidence="2 10">Nucleus</location>
        <location evidence="2 10">Nucleolus</location>
    </subcellularLocation>
</comment>
<evidence type="ECO:0000259" key="14">
    <source>
        <dbReference type="Pfam" id="PF17405"/>
    </source>
</evidence>
<evidence type="ECO:0000256" key="4">
    <source>
        <dbReference type="ARBA" id="ARBA00016437"/>
    </source>
</evidence>
<dbReference type="GO" id="GO:0032040">
    <property type="term" value="C:small-subunit processome"/>
    <property type="evidence" value="ECO:0007669"/>
    <property type="project" value="TreeGrafter"/>
</dbReference>
<evidence type="ECO:0000256" key="9">
    <source>
        <dbReference type="ARBA" id="ARBA00035020"/>
    </source>
</evidence>
<dbReference type="Proteomes" id="UP000025227">
    <property type="component" value="Unplaced"/>
</dbReference>
<evidence type="ECO:0000256" key="1">
    <source>
        <dbReference type="ARBA" id="ARBA00004286"/>
    </source>
</evidence>
<evidence type="ECO:0000256" key="5">
    <source>
        <dbReference type="ARBA" id="ARBA00022454"/>
    </source>
</evidence>
<evidence type="ECO:0000313" key="17">
    <source>
        <dbReference type="Proteomes" id="UP000025227"/>
    </source>
</evidence>
<dbReference type="AlphaFoldDB" id="A0A7I4Y1H6"/>
<dbReference type="Pfam" id="PF17403">
    <property type="entry name" value="Nrap_D2"/>
    <property type="match status" value="1"/>
</dbReference>
<evidence type="ECO:0000313" key="18">
    <source>
        <dbReference type="WBParaSite" id="HCON_00042500-00001"/>
    </source>
</evidence>
<dbReference type="Gene3D" id="1.10.1410.10">
    <property type="match status" value="1"/>
</dbReference>
<evidence type="ECO:0000259" key="15">
    <source>
        <dbReference type="Pfam" id="PF17406"/>
    </source>
</evidence>
<comment type="subunit">
    <text evidence="9">Part of the small subunit (SSU) processome, composed of more than 70 proteins and the RNA chaperone small nucleolar RNA (snoRNA) U3.</text>
</comment>
<dbReference type="InterPro" id="IPR035370">
    <property type="entry name" value="Nrap_D5"/>
</dbReference>
<name>A0A7I4Y1H6_HAECO</name>
<dbReference type="InterPro" id="IPR035367">
    <property type="entry name" value="Nrap_D2"/>
</dbReference>
<feature type="domain" description="Nrap protein" evidence="15">
    <location>
        <begin position="762"/>
        <end position="911"/>
    </location>
</feature>
<protein>
    <recommendedName>
        <fullName evidence="4 10">Nucleolar protein 6</fullName>
    </recommendedName>
</protein>
<feature type="domain" description="Nrap protein" evidence="11">
    <location>
        <begin position="124"/>
        <end position="248"/>
    </location>
</feature>
<dbReference type="InterPro" id="IPR035371">
    <property type="entry name" value="Nrap_D6"/>
</dbReference>
<accession>A0A7I4Y1H6</accession>